<gene>
    <name evidence="10" type="primary">RBMS2</name>
    <name evidence="10" type="ORF">SNAT2548_LOCUS20409</name>
</gene>
<dbReference type="PROSITE" id="PS50103">
    <property type="entry name" value="ZF_C3H1"/>
    <property type="match status" value="2"/>
</dbReference>
<evidence type="ECO:0000256" key="4">
    <source>
        <dbReference type="ARBA" id="ARBA00022833"/>
    </source>
</evidence>
<dbReference type="AlphaFoldDB" id="A0A812Q262"/>
<keyword evidence="5 6" id="KW-0694">RNA-binding</keyword>
<dbReference type="CDD" id="cd00590">
    <property type="entry name" value="RRM_SF"/>
    <property type="match status" value="1"/>
</dbReference>
<evidence type="ECO:0000256" key="2">
    <source>
        <dbReference type="ARBA" id="ARBA00022737"/>
    </source>
</evidence>
<reference evidence="10" key="1">
    <citation type="submission" date="2021-02" db="EMBL/GenBank/DDBJ databases">
        <authorList>
            <person name="Dougan E. K."/>
            <person name="Rhodes N."/>
            <person name="Thang M."/>
            <person name="Chan C."/>
        </authorList>
    </citation>
    <scope>NUCLEOTIDE SEQUENCE</scope>
</reference>
<dbReference type="GO" id="GO:0003729">
    <property type="term" value="F:mRNA binding"/>
    <property type="evidence" value="ECO:0007669"/>
    <property type="project" value="InterPro"/>
</dbReference>
<feature type="domain" description="C3H1-type" evidence="9">
    <location>
        <begin position="147"/>
        <end position="175"/>
    </location>
</feature>
<evidence type="ECO:0000256" key="5">
    <source>
        <dbReference type="ARBA" id="ARBA00022884"/>
    </source>
</evidence>
<evidence type="ECO:0000259" key="9">
    <source>
        <dbReference type="PROSITE" id="PS50103"/>
    </source>
</evidence>
<organism evidence="10 11">
    <name type="scientific">Symbiodinium natans</name>
    <dbReference type="NCBI Taxonomy" id="878477"/>
    <lineage>
        <taxon>Eukaryota</taxon>
        <taxon>Sar</taxon>
        <taxon>Alveolata</taxon>
        <taxon>Dinophyceae</taxon>
        <taxon>Suessiales</taxon>
        <taxon>Symbiodiniaceae</taxon>
        <taxon>Symbiodinium</taxon>
    </lineage>
</organism>
<dbReference type="Gene3D" id="3.30.70.330">
    <property type="match status" value="1"/>
</dbReference>
<comment type="caution">
    <text evidence="10">The sequence shown here is derived from an EMBL/GenBank/DDBJ whole genome shotgun (WGS) entry which is preliminary data.</text>
</comment>
<evidence type="ECO:0000313" key="10">
    <source>
        <dbReference type="EMBL" id="CAE7373536.1"/>
    </source>
</evidence>
<dbReference type="OrthoDB" id="446617at2759"/>
<dbReference type="InterPro" id="IPR036855">
    <property type="entry name" value="Znf_CCCH_sf"/>
</dbReference>
<evidence type="ECO:0000256" key="1">
    <source>
        <dbReference type="ARBA" id="ARBA00022723"/>
    </source>
</evidence>
<dbReference type="SUPFAM" id="SSF90229">
    <property type="entry name" value="CCCH zinc finger"/>
    <property type="match status" value="2"/>
</dbReference>
<dbReference type="Gene3D" id="4.10.1000.10">
    <property type="entry name" value="Zinc finger, CCCH-type"/>
    <property type="match status" value="2"/>
</dbReference>
<evidence type="ECO:0000313" key="11">
    <source>
        <dbReference type="Proteomes" id="UP000604046"/>
    </source>
</evidence>
<evidence type="ECO:0000256" key="6">
    <source>
        <dbReference type="PROSITE-ProRule" id="PRU00176"/>
    </source>
</evidence>
<accession>A0A812Q262</accession>
<feature type="zinc finger region" description="C3H1-type" evidence="7">
    <location>
        <begin position="147"/>
        <end position="175"/>
    </location>
</feature>
<dbReference type="InterPro" id="IPR002343">
    <property type="entry name" value="Hud_Sxl_RNA"/>
</dbReference>
<proteinExistence type="predicted"/>
<keyword evidence="11" id="KW-1185">Reference proteome</keyword>
<dbReference type="SUPFAM" id="SSF54928">
    <property type="entry name" value="RNA-binding domain, RBD"/>
    <property type="match status" value="1"/>
</dbReference>
<dbReference type="Pfam" id="PF00076">
    <property type="entry name" value="RRM_1"/>
    <property type="match status" value="1"/>
</dbReference>
<dbReference type="Proteomes" id="UP000604046">
    <property type="component" value="Unassembled WGS sequence"/>
</dbReference>
<feature type="zinc finger region" description="C3H1-type" evidence="7">
    <location>
        <begin position="303"/>
        <end position="330"/>
    </location>
</feature>
<protein>
    <submittedName>
        <fullName evidence="10">RBMS2 protein</fullName>
    </submittedName>
</protein>
<dbReference type="InterPro" id="IPR012677">
    <property type="entry name" value="Nucleotide-bd_a/b_plait_sf"/>
</dbReference>
<dbReference type="PRINTS" id="PR00961">
    <property type="entry name" value="HUDSXLRNA"/>
</dbReference>
<evidence type="ECO:0000256" key="3">
    <source>
        <dbReference type="ARBA" id="ARBA00022771"/>
    </source>
</evidence>
<feature type="domain" description="RRM" evidence="8">
    <location>
        <begin position="12"/>
        <end position="91"/>
    </location>
</feature>
<dbReference type="InterPro" id="IPR035979">
    <property type="entry name" value="RBD_domain_sf"/>
</dbReference>
<dbReference type="SMART" id="SM00360">
    <property type="entry name" value="RRM"/>
    <property type="match status" value="1"/>
</dbReference>
<dbReference type="SMART" id="SM00356">
    <property type="entry name" value="ZnF_C3H1"/>
    <property type="match status" value="2"/>
</dbReference>
<dbReference type="EMBL" id="CAJNDS010002208">
    <property type="protein sequence ID" value="CAE7373536.1"/>
    <property type="molecule type" value="Genomic_DNA"/>
</dbReference>
<evidence type="ECO:0000259" key="8">
    <source>
        <dbReference type="PROSITE" id="PS50102"/>
    </source>
</evidence>
<dbReference type="InterPro" id="IPR045877">
    <property type="entry name" value="ZFP36-like"/>
</dbReference>
<dbReference type="PROSITE" id="PS50102">
    <property type="entry name" value="RRM"/>
    <property type="match status" value="1"/>
</dbReference>
<name>A0A812Q262_9DINO</name>
<keyword evidence="3 7" id="KW-0863">Zinc-finger</keyword>
<dbReference type="Pfam" id="PF00642">
    <property type="entry name" value="zf-CCCH"/>
    <property type="match status" value="2"/>
</dbReference>
<feature type="domain" description="C3H1-type" evidence="9">
    <location>
        <begin position="303"/>
        <end position="330"/>
    </location>
</feature>
<keyword evidence="2" id="KW-0677">Repeat</keyword>
<keyword evidence="4 7" id="KW-0862">Zinc</keyword>
<dbReference type="InterPro" id="IPR000504">
    <property type="entry name" value="RRM_dom"/>
</dbReference>
<keyword evidence="1 7" id="KW-0479">Metal-binding</keyword>
<dbReference type="GO" id="GO:1990904">
    <property type="term" value="C:ribonucleoprotein complex"/>
    <property type="evidence" value="ECO:0007669"/>
    <property type="project" value="InterPro"/>
</dbReference>
<sequence length="336" mass="33423">MAFASLNPAPSETLFVTGLPMDCTNEFATEIFGQYGTVKTVTVLPVSPGKTTAAAFVIMTNLEDAQWIVDHVNGNVPQNLTSPVAVVYATPKDKGAGKGMMKGMSMMKGAMASAMSPMSMGAPMGGMGGKDSFKGGYGKGVPQEVKKYKTIMCRFFEANGSCQRGDACSYAHGAWELNSAGSGAAMAAAMSAMGKGTFTPGAKGGSGGKGMMGMSNGTSTMNGLGADSLGADSLGASSLGASSLGASSLGASSLGASSFGADSLGANPLGASSFGAGSFGAGSLGGGSFGKGKGGSTLDPATRFKTVMCTFFLAGTCTRGEACTFAHGAHELQQRK</sequence>
<evidence type="ECO:0000256" key="7">
    <source>
        <dbReference type="PROSITE-ProRule" id="PRU00723"/>
    </source>
</evidence>
<dbReference type="InterPro" id="IPR000571">
    <property type="entry name" value="Znf_CCCH"/>
</dbReference>
<dbReference type="GO" id="GO:0008270">
    <property type="term" value="F:zinc ion binding"/>
    <property type="evidence" value="ECO:0007669"/>
    <property type="project" value="UniProtKB-KW"/>
</dbReference>
<dbReference type="PANTHER" id="PTHR12547">
    <property type="entry name" value="CCCH ZINC FINGER/TIS11-RELATED"/>
    <property type="match status" value="1"/>
</dbReference>
<dbReference type="PANTHER" id="PTHR12547:SF18">
    <property type="entry name" value="PROTEIN TIS11"/>
    <property type="match status" value="1"/>
</dbReference>